<dbReference type="Gene3D" id="2.120.10.30">
    <property type="entry name" value="TolB, C-terminal domain"/>
    <property type="match status" value="1"/>
</dbReference>
<protein>
    <submittedName>
        <fullName evidence="5">SMP-30/gluconolaconase/LRE domain protein</fullName>
    </submittedName>
</protein>
<keyword evidence="6" id="KW-1185">Reference proteome</keyword>
<evidence type="ECO:0000313" key="6">
    <source>
        <dbReference type="Proteomes" id="UP000077412"/>
    </source>
</evidence>
<dbReference type="KEGG" id="far:ABE41_005345"/>
<dbReference type="PANTHER" id="PTHR10907:SF47">
    <property type="entry name" value="REGUCALCIN"/>
    <property type="match status" value="1"/>
</dbReference>
<feature type="binding site" evidence="3">
    <location>
        <position position="213"/>
    </location>
    <ligand>
        <name>a divalent metal cation</name>
        <dbReference type="ChEBI" id="CHEBI:60240"/>
    </ligand>
</feature>
<proteinExistence type="inferred from homology"/>
<gene>
    <name evidence="5" type="ORF">ABE41_005345</name>
</gene>
<evidence type="ECO:0000259" key="4">
    <source>
        <dbReference type="Pfam" id="PF08450"/>
    </source>
</evidence>
<evidence type="ECO:0000313" key="5">
    <source>
        <dbReference type="EMBL" id="ANX11424.1"/>
    </source>
</evidence>
<organism evidence="5 6">
    <name type="scientific">Fictibacillus arsenicus</name>
    <dbReference type="NCBI Taxonomy" id="255247"/>
    <lineage>
        <taxon>Bacteria</taxon>
        <taxon>Bacillati</taxon>
        <taxon>Bacillota</taxon>
        <taxon>Bacilli</taxon>
        <taxon>Bacillales</taxon>
        <taxon>Fictibacillaceae</taxon>
        <taxon>Fictibacillus</taxon>
    </lineage>
</organism>
<dbReference type="OrthoDB" id="2633250at2"/>
<feature type="active site" description="Proton donor/acceptor" evidence="2">
    <location>
        <position position="213"/>
    </location>
</feature>
<feature type="binding site" evidence="3">
    <location>
        <position position="115"/>
    </location>
    <ligand>
        <name>substrate</name>
    </ligand>
</feature>
<comment type="similarity">
    <text evidence="1">Belongs to the SMP-30/CGR1 family.</text>
</comment>
<dbReference type="InterPro" id="IPR011042">
    <property type="entry name" value="6-blade_b-propeller_TolB-like"/>
</dbReference>
<keyword evidence="3" id="KW-0479">Metal-binding</keyword>
<dbReference type="Proteomes" id="UP000077412">
    <property type="component" value="Chromosome"/>
</dbReference>
<feature type="binding site" evidence="3">
    <location>
        <position position="163"/>
    </location>
    <ligand>
        <name>a divalent metal cation</name>
        <dbReference type="ChEBI" id="CHEBI:60240"/>
    </ligand>
</feature>
<dbReference type="InterPro" id="IPR013658">
    <property type="entry name" value="SGL"/>
</dbReference>
<dbReference type="InterPro" id="IPR005511">
    <property type="entry name" value="SMP-30"/>
</dbReference>
<dbReference type="GO" id="GO:0005509">
    <property type="term" value="F:calcium ion binding"/>
    <property type="evidence" value="ECO:0007669"/>
    <property type="project" value="TreeGrafter"/>
</dbReference>
<dbReference type="FunFam" id="2.120.10.30:FF:000126">
    <property type="entry name" value="Senescence marker protein-30"/>
    <property type="match status" value="1"/>
</dbReference>
<name>A0A1B1Z204_9BACL</name>
<dbReference type="GO" id="GO:0004341">
    <property type="term" value="F:gluconolactonase activity"/>
    <property type="evidence" value="ECO:0007669"/>
    <property type="project" value="TreeGrafter"/>
</dbReference>
<dbReference type="Pfam" id="PF08450">
    <property type="entry name" value="SGL"/>
    <property type="match status" value="1"/>
</dbReference>
<reference evidence="5 6" key="1">
    <citation type="submission" date="2016-08" db="EMBL/GenBank/DDBJ databases">
        <title>Complete genome sequence of Fictibacillus arsenicus G25-54, a strain with toxicity to nematodes and a potential arsenic-resistance activity.</title>
        <authorList>
            <person name="Zheng Z."/>
        </authorList>
    </citation>
    <scope>NUCLEOTIDE SEQUENCE [LARGE SCALE GENOMIC DNA]</scope>
    <source>
        <strain evidence="5 6">G25-54</strain>
    </source>
</reference>
<feature type="domain" description="SMP-30/Gluconolactonase/LRE-like region" evidence="4">
    <location>
        <begin position="30"/>
        <end position="273"/>
    </location>
</feature>
<sequence>MKGIDETNCKQEVLVLKDEAELVLPVKADLGEGPCWDSQNGVLYWVNILGETVNIYNPETNENREIDVNQLVGTVVPRKSGGLALALEKGFYFLDLETEQLTEIVDPESQLPENRFNDGKCDPYGRFWAGTLSLSEEQGKGSLYCLHSDFKVEKKVGDLTISNGLAWSPDHKFMYLIDTPTKKVTRFDYDGETGAIENPVAVIEFKEGQGYPDGMTIDDEGMLWIAHWAGAQVSRWNPETGEQLISIPIPALNVTSCTFGGADLKTLYITTARKNMTEEELEKYPLTGGLFKIEIDVKGSPAYSFGG</sequence>
<dbReference type="AlphaFoldDB" id="A0A1B1Z204"/>
<evidence type="ECO:0000256" key="2">
    <source>
        <dbReference type="PIRSR" id="PIRSR605511-1"/>
    </source>
</evidence>
<dbReference type="EMBL" id="CP016761">
    <property type="protein sequence ID" value="ANX11424.1"/>
    <property type="molecule type" value="Genomic_DNA"/>
</dbReference>
<keyword evidence="3" id="KW-0862">Zinc</keyword>
<dbReference type="SUPFAM" id="SSF63829">
    <property type="entry name" value="Calcium-dependent phosphotriesterase"/>
    <property type="match status" value="1"/>
</dbReference>
<feature type="binding site" evidence="3">
    <location>
        <position position="117"/>
    </location>
    <ligand>
        <name>substrate</name>
    </ligand>
</feature>
<dbReference type="PRINTS" id="PR01790">
    <property type="entry name" value="SMP30FAMILY"/>
</dbReference>
<comment type="cofactor">
    <cofactor evidence="3">
        <name>Zn(2+)</name>
        <dbReference type="ChEBI" id="CHEBI:29105"/>
    </cofactor>
    <text evidence="3">Binds 1 divalent metal cation per subunit.</text>
</comment>
<feature type="binding site" evidence="3">
    <location>
        <position position="32"/>
    </location>
    <ligand>
        <name>a divalent metal cation</name>
        <dbReference type="ChEBI" id="CHEBI:60240"/>
    </ligand>
</feature>
<dbReference type="PANTHER" id="PTHR10907">
    <property type="entry name" value="REGUCALCIN"/>
    <property type="match status" value="1"/>
</dbReference>
<evidence type="ECO:0000256" key="3">
    <source>
        <dbReference type="PIRSR" id="PIRSR605511-2"/>
    </source>
</evidence>
<dbReference type="STRING" id="255247.ABE41_005345"/>
<accession>A0A1B1Z204</accession>
<evidence type="ECO:0000256" key="1">
    <source>
        <dbReference type="ARBA" id="ARBA00008853"/>
    </source>
</evidence>
<dbReference type="GO" id="GO:0019853">
    <property type="term" value="P:L-ascorbic acid biosynthetic process"/>
    <property type="evidence" value="ECO:0007669"/>
    <property type="project" value="TreeGrafter"/>
</dbReference>